<dbReference type="EC" id="2.3.2.26" evidence="3"/>
<dbReference type="GO" id="GO:0061630">
    <property type="term" value="F:ubiquitin protein ligase activity"/>
    <property type="evidence" value="ECO:0007669"/>
    <property type="project" value="UniProtKB-EC"/>
</dbReference>
<name>A0A9D4N5N6_DREPO</name>
<dbReference type="InterPro" id="IPR035983">
    <property type="entry name" value="Hect_E3_ubiquitin_ligase"/>
</dbReference>
<proteinExistence type="predicted"/>
<keyword evidence="9" id="KW-1185">Reference proteome</keyword>
<keyword evidence="4" id="KW-0808">Transferase</keyword>
<dbReference type="GO" id="GO:0006511">
    <property type="term" value="P:ubiquitin-dependent protein catabolic process"/>
    <property type="evidence" value="ECO:0007669"/>
    <property type="project" value="TreeGrafter"/>
</dbReference>
<accession>A0A9D4N5N6</accession>
<dbReference type="SUPFAM" id="SSF56204">
    <property type="entry name" value="Hect, E3 ligase catalytic domain"/>
    <property type="match status" value="1"/>
</dbReference>
<dbReference type="AlphaFoldDB" id="A0A9D4N5N6"/>
<dbReference type="GO" id="GO:0016567">
    <property type="term" value="P:protein ubiquitination"/>
    <property type="evidence" value="ECO:0007669"/>
    <property type="project" value="TreeGrafter"/>
</dbReference>
<reference evidence="8" key="2">
    <citation type="submission" date="2020-11" db="EMBL/GenBank/DDBJ databases">
        <authorList>
            <person name="McCartney M.A."/>
            <person name="Auch B."/>
            <person name="Kono T."/>
            <person name="Mallez S."/>
            <person name="Becker A."/>
            <person name="Gohl D.M."/>
            <person name="Silverstein K.A.T."/>
            <person name="Koren S."/>
            <person name="Bechman K.B."/>
            <person name="Herman A."/>
            <person name="Abrahante J.E."/>
            <person name="Garbe J."/>
        </authorList>
    </citation>
    <scope>NUCLEOTIDE SEQUENCE</scope>
    <source>
        <strain evidence="8">Duluth1</strain>
        <tissue evidence="8">Whole animal</tissue>
    </source>
</reference>
<evidence type="ECO:0000256" key="2">
    <source>
        <dbReference type="ARBA" id="ARBA00004906"/>
    </source>
</evidence>
<comment type="catalytic activity">
    <reaction evidence="1">
        <text>S-ubiquitinyl-[E2 ubiquitin-conjugating enzyme]-L-cysteine + [acceptor protein]-L-lysine = [E2 ubiquitin-conjugating enzyme]-L-cysteine + N(6)-ubiquitinyl-[acceptor protein]-L-lysine.</text>
        <dbReference type="EC" id="2.3.2.26"/>
    </reaction>
</comment>
<evidence type="ECO:0000259" key="7">
    <source>
        <dbReference type="PROSITE" id="PS50237"/>
    </source>
</evidence>
<feature type="domain" description="HECT" evidence="7">
    <location>
        <begin position="31"/>
        <end position="68"/>
    </location>
</feature>
<dbReference type="Proteomes" id="UP000828390">
    <property type="component" value="Unassembled WGS sequence"/>
</dbReference>
<comment type="caution">
    <text evidence="8">The sequence shown here is derived from an EMBL/GenBank/DDBJ whole genome shotgun (WGS) entry which is preliminary data.</text>
</comment>
<comment type="caution">
    <text evidence="6">Lacks conserved residue(s) required for the propagation of feature annotation.</text>
</comment>
<organism evidence="8 9">
    <name type="scientific">Dreissena polymorpha</name>
    <name type="common">Zebra mussel</name>
    <name type="synonym">Mytilus polymorpha</name>
    <dbReference type="NCBI Taxonomy" id="45954"/>
    <lineage>
        <taxon>Eukaryota</taxon>
        <taxon>Metazoa</taxon>
        <taxon>Spiralia</taxon>
        <taxon>Lophotrochozoa</taxon>
        <taxon>Mollusca</taxon>
        <taxon>Bivalvia</taxon>
        <taxon>Autobranchia</taxon>
        <taxon>Heteroconchia</taxon>
        <taxon>Euheterodonta</taxon>
        <taxon>Imparidentia</taxon>
        <taxon>Neoheterodontei</taxon>
        <taxon>Myida</taxon>
        <taxon>Dreissenoidea</taxon>
        <taxon>Dreissenidae</taxon>
        <taxon>Dreissena</taxon>
    </lineage>
</organism>
<evidence type="ECO:0000313" key="9">
    <source>
        <dbReference type="Proteomes" id="UP000828390"/>
    </source>
</evidence>
<reference evidence="8" key="1">
    <citation type="journal article" date="2019" name="bioRxiv">
        <title>The Genome of the Zebra Mussel, Dreissena polymorpha: A Resource for Invasive Species Research.</title>
        <authorList>
            <person name="McCartney M.A."/>
            <person name="Auch B."/>
            <person name="Kono T."/>
            <person name="Mallez S."/>
            <person name="Zhang Y."/>
            <person name="Obille A."/>
            <person name="Becker A."/>
            <person name="Abrahante J.E."/>
            <person name="Garbe J."/>
            <person name="Badalamenti J.P."/>
            <person name="Herman A."/>
            <person name="Mangelson H."/>
            <person name="Liachko I."/>
            <person name="Sullivan S."/>
            <person name="Sone E.D."/>
            <person name="Koren S."/>
            <person name="Silverstein K.A.T."/>
            <person name="Beckman K.B."/>
            <person name="Gohl D.M."/>
        </authorList>
    </citation>
    <scope>NUCLEOTIDE SEQUENCE</scope>
    <source>
        <strain evidence="8">Duluth1</strain>
        <tissue evidence="8">Whole animal</tissue>
    </source>
</reference>
<evidence type="ECO:0000256" key="5">
    <source>
        <dbReference type="ARBA" id="ARBA00022786"/>
    </source>
</evidence>
<dbReference type="Gene3D" id="3.90.1750.10">
    <property type="entry name" value="Hect, E3 ligase catalytic domains"/>
    <property type="match status" value="1"/>
</dbReference>
<evidence type="ECO:0000256" key="6">
    <source>
        <dbReference type="PROSITE-ProRule" id="PRU00104"/>
    </source>
</evidence>
<dbReference type="PROSITE" id="PS50237">
    <property type="entry name" value="HECT"/>
    <property type="match status" value="1"/>
</dbReference>
<evidence type="ECO:0000256" key="1">
    <source>
        <dbReference type="ARBA" id="ARBA00000885"/>
    </source>
</evidence>
<comment type="pathway">
    <text evidence="2">Protein modification; protein ubiquitination.</text>
</comment>
<gene>
    <name evidence="8" type="ORF">DPMN_014250</name>
</gene>
<evidence type="ECO:0000256" key="4">
    <source>
        <dbReference type="ARBA" id="ARBA00022679"/>
    </source>
</evidence>
<dbReference type="PANTHER" id="PTHR11254">
    <property type="entry name" value="HECT DOMAIN UBIQUITIN-PROTEIN LIGASE"/>
    <property type="match status" value="1"/>
</dbReference>
<dbReference type="PANTHER" id="PTHR11254:SF440">
    <property type="entry name" value="E3 UBIQUITIN-PROTEIN LIGASE NEDD-4"/>
    <property type="match status" value="1"/>
</dbReference>
<evidence type="ECO:0000313" key="8">
    <source>
        <dbReference type="EMBL" id="KAH3890178.1"/>
    </source>
</evidence>
<keyword evidence="5 6" id="KW-0833">Ubl conjugation pathway</keyword>
<dbReference type="GO" id="GO:0005737">
    <property type="term" value="C:cytoplasm"/>
    <property type="evidence" value="ECO:0007669"/>
    <property type="project" value="TreeGrafter"/>
</dbReference>
<protein>
    <recommendedName>
        <fullName evidence="3">HECT-type E3 ubiquitin transferase</fullName>
        <ecNumber evidence="3">2.3.2.26</ecNumber>
    </recommendedName>
</protein>
<evidence type="ECO:0000256" key="3">
    <source>
        <dbReference type="ARBA" id="ARBA00012485"/>
    </source>
</evidence>
<dbReference type="EMBL" id="JAIWYP010000001">
    <property type="protein sequence ID" value="KAH3890178.1"/>
    <property type="molecule type" value="Genomic_DNA"/>
</dbReference>
<dbReference type="InterPro" id="IPR050409">
    <property type="entry name" value="E3_ubiq-protein_ligase"/>
</dbReference>
<dbReference type="InterPro" id="IPR000569">
    <property type="entry name" value="HECT_dom"/>
</dbReference>
<sequence>MCITGPITDPLLLEVRRNHVMKDALGTLRYSPSDLSSKLQIKFIGEAGVDLGGLRREFFSLLAYQFSHSALTSGKAYHLALEPYNVCQVNNLIAIFFIIVFFAYS</sequence>